<sequence>MDYEKALKDIPAPAPGNRKEICFLQIHPETVATYANAGKRTKLFEMLYNVCGVVPPVPNIGFHEQEHVFPDHHGGVKHACSLFQGINRPFVDNGRDGEILVYIVKPKFFYEYIAHMVCVAQRQEVPQEALFAIYVNFEDPDYTDGVILGWEWIPADTQDCYLPEDHEERYEKRVW</sequence>
<dbReference type="AlphaFoldDB" id="A0A0J7J859"/>
<organism evidence="1 2">
    <name type="scientific">Marinobacter subterrani</name>
    <dbReference type="NCBI Taxonomy" id="1658765"/>
    <lineage>
        <taxon>Bacteria</taxon>
        <taxon>Pseudomonadati</taxon>
        <taxon>Pseudomonadota</taxon>
        <taxon>Gammaproteobacteria</taxon>
        <taxon>Pseudomonadales</taxon>
        <taxon>Marinobacteraceae</taxon>
        <taxon>Marinobacter</taxon>
    </lineage>
</organism>
<evidence type="ECO:0000313" key="2">
    <source>
        <dbReference type="Proteomes" id="UP000036102"/>
    </source>
</evidence>
<proteinExistence type="predicted"/>
<dbReference type="PATRIC" id="fig|1658765.3.peg.844"/>
<keyword evidence="2" id="KW-1185">Reference proteome</keyword>
<dbReference type="RefSeq" id="WP_048494841.1">
    <property type="nucleotide sequence ID" value="NZ_LFBU01000001.1"/>
</dbReference>
<comment type="caution">
    <text evidence="1">The sequence shown here is derived from an EMBL/GenBank/DDBJ whole genome shotgun (WGS) entry which is preliminary data.</text>
</comment>
<reference evidence="1 2" key="1">
    <citation type="submission" date="2015-06" db="EMBL/GenBank/DDBJ databases">
        <title>Marinobacter subterrani, a genetically tractable neutrophilic iron-oxidizing strain isolated from the Soudan Iron Mine.</title>
        <authorList>
            <person name="Bonis B.M."/>
            <person name="Gralnick J.A."/>
        </authorList>
    </citation>
    <scope>NUCLEOTIDE SEQUENCE [LARGE SCALE GENOMIC DNA]</scope>
    <source>
        <strain evidence="1 2">JG233</strain>
    </source>
</reference>
<accession>A0A0J7J859</accession>
<protein>
    <submittedName>
        <fullName evidence="1">Uncharacterized protein</fullName>
    </submittedName>
</protein>
<dbReference type="EMBL" id="LFBU01000001">
    <property type="protein sequence ID" value="KMQ74663.1"/>
    <property type="molecule type" value="Genomic_DNA"/>
</dbReference>
<gene>
    <name evidence="1" type="ORF">Msub_10850</name>
</gene>
<dbReference type="STRING" id="1658765.Msub_10850"/>
<name>A0A0J7J859_9GAMM</name>
<dbReference type="Proteomes" id="UP000036102">
    <property type="component" value="Unassembled WGS sequence"/>
</dbReference>
<evidence type="ECO:0000313" key="1">
    <source>
        <dbReference type="EMBL" id="KMQ74663.1"/>
    </source>
</evidence>